<dbReference type="InterPro" id="IPR001965">
    <property type="entry name" value="Znf_PHD"/>
</dbReference>
<gene>
    <name evidence="20" type="ORF">PHSY_006861</name>
</gene>
<feature type="compositionally biased region" description="Low complexity" evidence="17">
    <location>
        <begin position="876"/>
        <end position="889"/>
    </location>
</feature>
<evidence type="ECO:0000256" key="13">
    <source>
        <dbReference type="ARBA" id="ARBA00023242"/>
    </source>
</evidence>
<evidence type="ECO:0000256" key="15">
    <source>
        <dbReference type="PROSITE-ProRule" id="PRU00146"/>
    </source>
</evidence>
<dbReference type="Gene3D" id="1.10.10.10">
    <property type="entry name" value="Winged helix-like DNA-binding domain superfamily/Winged helix DNA-binding domain"/>
    <property type="match status" value="1"/>
</dbReference>
<feature type="compositionally biased region" description="Low complexity" evidence="17">
    <location>
        <begin position="179"/>
        <end position="189"/>
    </location>
</feature>
<dbReference type="Pfam" id="PF17772">
    <property type="entry name" value="zf-MYST"/>
    <property type="match status" value="1"/>
</dbReference>
<feature type="region of interest" description="Disordered" evidence="17">
    <location>
        <begin position="1"/>
        <end position="24"/>
    </location>
</feature>
<keyword evidence="7 15" id="KW-0863">Zinc-finger</keyword>
<keyword evidence="12" id="KW-0804">Transcription</keyword>
<evidence type="ECO:0000256" key="2">
    <source>
        <dbReference type="ARBA" id="ARBA00010107"/>
    </source>
</evidence>
<dbReference type="GO" id="GO:0006357">
    <property type="term" value="P:regulation of transcription by RNA polymerase II"/>
    <property type="evidence" value="ECO:0007669"/>
    <property type="project" value="TreeGrafter"/>
</dbReference>
<evidence type="ECO:0000256" key="16">
    <source>
        <dbReference type="RuleBase" id="RU361211"/>
    </source>
</evidence>
<dbReference type="InterPro" id="IPR016181">
    <property type="entry name" value="Acyl_CoA_acyltransferase"/>
</dbReference>
<feature type="compositionally biased region" description="Polar residues" evidence="17">
    <location>
        <begin position="863"/>
        <end position="875"/>
    </location>
</feature>
<dbReference type="RefSeq" id="XP_012192848.1">
    <property type="nucleotide sequence ID" value="XM_012337458.1"/>
</dbReference>
<dbReference type="EMBL" id="DF238829">
    <property type="protein sequence ID" value="GAC99261.1"/>
    <property type="molecule type" value="Genomic_DNA"/>
</dbReference>
<evidence type="ECO:0000256" key="4">
    <source>
        <dbReference type="ARBA" id="ARBA00022679"/>
    </source>
</evidence>
<feature type="compositionally biased region" description="Basic and acidic residues" evidence="17">
    <location>
        <begin position="328"/>
        <end position="342"/>
    </location>
</feature>
<dbReference type="InterPro" id="IPR050603">
    <property type="entry name" value="MYST_HAT"/>
</dbReference>
<feature type="compositionally biased region" description="Acidic residues" evidence="17">
    <location>
        <begin position="1127"/>
        <end position="1143"/>
    </location>
</feature>
<keyword evidence="6" id="KW-0677">Repeat</keyword>
<dbReference type="InterPro" id="IPR036388">
    <property type="entry name" value="WH-like_DNA-bd_sf"/>
</dbReference>
<evidence type="ECO:0000256" key="8">
    <source>
        <dbReference type="ARBA" id="ARBA00022833"/>
    </source>
</evidence>
<keyword evidence="11" id="KW-0805">Transcription regulation</keyword>
<dbReference type="OrthoDB" id="787137at2759"/>
<dbReference type="InterPro" id="IPR019787">
    <property type="entry name" value="Znf_PHD-finger"/>
</dbReference>
<dbReference type="PROSITE" id="PS50016">
    <property type="entry name" value="ZF_PHD_2"/>
    <property type="match status" value="1"/>
</dbReference>
<evidence type="ECO:0000256" key="5">
    <source>
        <dbReference type="ARBA" id="ARBA00022723"/>
    </source>
</evidence>
<dbReference type="Gene3D" id="3.40.630.30">
    <property type="match status" value="1"/>
</dbReference>
<dbReference type="FunFam" id="3.40.630.30:FF:000001">
    <property type="entry name" value="Histone acetyltransferase"/>
    <property type="match status" value="1"/>
</dbReference>
<evidence type="ECO:0000256" key="10">
    <source>
        <dbReference type="ARBA" id="ARBA00022990"/>
    </source>
</evidence>
<feature type="region of interest" description="Disordered" evidence="17">
    <location>
        <begin position="761"/>
        <end position="806"/>
    </location>
</feature>
<dbReference type="GeneID" id="24112127"/>
<feature type="region of interest" description="Disordered" evidence="17">
    <location>
        <begin position="179"/>
        <end position="203"/>
    </location>
</feature>
<dbReference type="SUPFAM" id="SSF57903">
    <property type="entry name" value="FYVE/PHD zinc finger"/>
    <property type="match status" value="1"/>
</dbReference>
<dbReference type="HOGENOM" id="CLU_006429_0_0_1"/>
<dbReference type="PROSITE" id="PS51726">
    <property type="entry name" value="MYST_HAT"/>
    <property type="match status" value="1"/>
</dbReference>
<dbReference type="InterPro" id="IPR040706">
    <property type="entry name" value="Zf-MYST"/>
</dbReference>
<feature type="region of interest" description="Disordered" evidence="17">
    <location>
        <begin position="247"/>
        <end position="494"/>
    </location>
</feature>
<evidence type="ECO:0000256" key="9">
    <source>
        <dbReference type="ARBA" id="ARBA00022853"/>
    </source>
</evidence>
<dbReference type="GO" id="GO:0003682">
    <property type="term" value="F:chromatin binding"/>
    <property type="evidence" value="ECO:0007669"/>
    <property type="project" value="TreeGrafter"/>
</dbReference>
<dbReference type="GO" id="GO:1990467">
    <property type="term" value="C:NuA3a histone acetyltransferase complex"/>
    <property type="evidence" value="ECO:0007669"/>
    <property type="project" value="TreeGrafter"/>
</dbReference>
<evidence type="ECO:0000256" key="6">
    <source>
        <dbReference type="ARBA" id="ARBA00022737"/>
    </source>
</evidence>
<keyword evidence="10" id="KW-0007">Acetylation</keyword>
<feature type="compositionally biased region" description="Basic and acidic residues" evidence="17">
    <location>
        <begin position="355"/>
        <end position="364"/>
    </location>
</feature>
<feature type="compositionally biased region" description="Polar residues" evidence="17">
    <location>
        <begin position="952"/>
        <end position="963"/>
    </location>
</feature>
<dbReference type="SUPFAM" id="SSF55729">
    <property type="entry name" value="Acyl-CoA N-acyltransferases (Nat)"/>
    <property type="match status" value="1"/>
</dbReference>
<feature type="compositionally biased region" description="Polar residues" evidence="17">
    <location>
        <begin position="190"/>
        <end position="199"/>
    </location>
</feature>
<dbReference type="PANTHER" id="PTHR10615">
    <property type="entry name" value="HISTONE ACETYLTRANSFERASE"/>
    <property type="match status" value="1"/>
</dbReference>
<dbReference type="GO" id="GO:0008270">
    <property type="term" value="F:zinc ion binding"/>
    <property type="evidence" value="ECO:0007669"/>
    <property type="project" value="UniProtKB-KW"/>
</dbReference>
<dbReference type="FunFam" id="3.30.40.10:FF:000005">
    <property type="entry name" value="zinc finger protein isoform X1"/>
    <property type="match status" value="1"/>
</dbReference>
<dbReference type="InterPro" id="IPR013083">
    <property type="entry name" value="Znf_RING/FYVE/PHD"/>
</dbReference>
<organism evidence="20 21">
    <name type="scientific">Pseudozyma hubeiensis (strain SY62)</name>
    <name type="common">Yeast</name>
    <dbReference type="NCBI Taxonomy" id="1305764"/>
    <lineage>
        <taxon>Eukaryota</taxon>
        <taxon>Fungi</taxon>
        <taxon>Dikarya</taxon>
        <taxon>Basidiomycota</taxon>
        <taxon>Ustilaginomycotina</taxon>
        <taxon>Ustilaginomycetes</taxon>
        <taxon>Ustilaginales</taxon>
        <taxon>Ustilaginaceae</taxon>
        <taxon>Pseudozyma</taxon>
    </lineage>
</organism>
<feature type="domain" description="PHD-type" evidence="18">
    <location>
        <begin position="107"/>
        <end position="157"/>
    </location>
</feature>
<keyword evidence="8" id="KW-0862">Zinc</keyword>
<dbReference type="AlphaFoldDB" id="R9PD34"/>
<feature type="compositionally biased region" description="Low complexity" evidence="17">
    <location>
        <begin position="920"/>
        <end position="948"/>
    </location>
</feature>
<dbReference type="PROSITE" id="PS01359">
    <property type="entry name" value="ZF_PHD_1"/>
    <property type="match status" value="1"/>
</dbReference>
<feature type="compositionally biased region" description="Polar residues" evidence="17">
    <location>
        <begin position="466"/>
        <end position="488"/>
    </location>
</feature>
<feature type="compositionally biased region" description="Low complexity" evidence="17">
    <location>
        <begin position="430"/>
        <end position="439"/>
    </location>
</feature>
<name>R9PD34_PSEHS</name>
<dbReference type="Pfam" id="PF01853">
    <property type="entry name" value="MOZ_SAS"/>
    <property type="match status" value="1"/>
</dbReference>
<feature type="domain" description="MYST-type HAT" evidence="19">
    <location>
        <begin position="498"/>
        <end position="847"/>
    </location>
</feature>
<feature type="region of interest" description="Disordered" evidence="17">
    <location>
        <begin position="863"/>
        <end position="890"/>
    </location>
</feature>
<evidence type="ECO:0000259" key="18">
    <source>
        <dbReference type="PROSITE" id="PS50016"/>
    </source>
</evidence>
<comment type="catalytic activity">
    <reaction evidence="16">
        <text>L-lysyl-[protein] + acetyl-CoA = N(6)-acetyl-L-lysyl-[protein] + CoA + H(+)</text>
        <dbReference type="Rhea" id="RHEA:45948"/>
        <dbReference type="Rhea" id="RHEA-COMP:9752"/>
        <dbReference type="Rhea" id="RHEA-COMP:10731"/>
        <dbReference type="ChEBI" id="CHEBI:15378"/>
        <dbReference type="ChEBI" id="CHEBI:29969"/>
        <dbReference type="ChEBI" id="CHEBI:57287"/>
        <dbReference type="ChEBI" id="CHEBI:57288"/>
        <dbReference type="ChEBI" id="CHEBI:61930"/>
        <dbReference type="EC" id="2.3.1.48"/>
    </reaction>
</comment>
<dbReference type="eggNOG" id="KOG2747">
    <property type="taxonomic scope" value="Eukaryota"/>
</dbReference>
<dbReference type="EC" id="2.3.1.48" evidence="3 16"/>
<feature type="compositionally biased region" description="Polar residues" evidence="17">
    <location>
        <begin position="294"/>
        <end position="304"/>
    </location>
</feature>
<dbReference type="SMART" id="SM00249">
    <property type="entry name" value="PHD"/>
    <property type="match status" value="2"/>
</dbReference>
<dbReference type="GO" id="GO:0031507">
    <property type="term" value="P:heterochromatin formation"/>
    <property type="evidence" value="ECO:0007669"/>
    <property type="project" value="UniProtKB-ARBA"/>
</dbReference>
<dbReference type="InterPro" id="IPR019786">
    <property type="entry name" value="Zinc_finger_PHD-type_CS"/>
</dbReference>
<feature type="active site" description="Proton donor/acceptor" evidence="14">
    <location>
        <position position="676"/>
    </location>
</feature>
<feature type="compositionally biased region" description="Polar residues" evidence="17">
    <location>
        <begin position="251"/>
        <end position="266"/>
    </location>
</feature>
<evidence type="ECO:0000256" key="3">
    <source>
        <dbReference type="ARBA" id="ARBA00013184"/>
    </source>
</evidence>
<dbReference type="Gene3D" id="3.30.40.10">
    <property type="entry name" value="Zinc/RING finger domain, C3HC4 (zinc finger)"/>
    <property type="match status" value="1"/>
</dbReference>
<dbReference type="GO" id="GO:0005634">
    <property type="term" value="C:nucleus"/>
    <property type="evidence" value="ECO:0007669"/>
    <property type="project" value="UniProtKB-SubCell"/>
</dbReference>
<dbReference type="CDD" id="cd15526">
    <property type="entry name" value="PHD1_MOZ_d4"/>
    <property type="match status" value="1"/>
</dbReference>
<evidence type="ECO:0000256" key="14">
    <source>
        <dbReference type="PIRSR" id="PIRSR602717-51"/>
    </source>
</evidence>
<keyword evidence="4 20" id="KW-0808">Transferase</keyword>
<dbReference type="FunFam" id="3.30.60.60:FF:000001">
    <property type="entry name" value="Histone acetyltransferase"/>
    <property type="match status" value="1"/>
</dbReference>
<evidence type="ECO:0000313" key="21">
    <source>
        <dbReference type="Proteomes" id="UP000014071"/>
    </source>
</evidence>
<dbReference type="InterPro" id="IPR002717">
    <property type="entry name" value="HAT_MYST-type"/>
</dbReference>
<keyword evidence="13 16" id="KW-0539">Nucleus</keyword>
<dbReference type="GO" id="GO:0003712">
    <property type="term" value="F:transcription coregulator activity"/>
    <property type="evidence" value="ECO:0007669"/>
    <property type="project" value="TreeGrafter"/>
</dbReference>
<evidence type="ECO:0000259" key="19">
    <source>
        <dbReference type="PROSITE" id="PS51726"/>
    </source>
</evidence>
<accession>R9PD34</accession>
<dbReference type="STRING" id="1305764.R9PD34"/>
<proteinExistence type="inferred from homology"/>
<dbReference type="Pfam" id="PF00628">
    <property type="entry name" value="PHD"/>
    <property type="match status" value="1"/>
</dbReference>
<evidence type="ECO:0000256" key="1">
    <source>
        <dbReference type="ARBA" id="ARBA00004123"/>
    </source>
</evidence>
<feature type="region of interest" description="Disordered" evidence="17">
    <location>
        <begin position="905"/>
        <end position="978"/>
    </location>
</feature>
<reference evidence="21" key="1">
    <citation type="journal article" date="2013" name="Genome Announc.">
        <title>Draft genome sequence of the basidiomycetous yeast-like fungus Pseudozyma hubeiensis SY62, which produces an abundant amount of the biosurfactant mannosylerythritol lipids.</title>
        <authorList>
            <person name="Konishi M."/>
            <person name="Hatada Y."/>
            <person name="Horiuchi J."/>
        </authorList>
    </citation>
    <scope>NUCLEOTIDE SEQUENCE [LARGE SCALE GENOMIC DNA]</scope>
    <source>
        <strain evidence="21">SY62</strain>
    </source>
</reference>
<evidence type="ECO:0000256" key="12">
    <source>
        <dbReference type="ARBA" id="ARBA00023163"/>
    </source>
</evidence>
<dbReference type="Proteomes" id="UP000014071">
    <property type="component" value="Unassembled WGS sequence"/>
</dbReference>
<protein>
    <recommendedName>
        <fullName evidence="3 16">Histone acetyltransferase</fullName>
        <ecNumber evidence="3 16">2.3.1.48</ecNumber>
    </recommendedName>
</protein>
<comment type="subcellular location">
    <subcellularLocation>
        <location evidence="1 16">Nucleus</location>
    </subcellularLocation>
</comment>
<evidence type="ECO:0000256" key="7">
    <source>
        <dbReference type="ARBA" id="ARBA00022771"/>
    </source>
</evidence>
<evidence type="ECO:0000313" key="20">
    <source>
        <dbReference type="EMBL" id="GAC99261.1"/>
    </source>
</evidence>
<dbReference type="InterPro" id="IPR011011">
    <property type="entry name" value="Znf_FYVE_PHD"/>
</dbReference>
<feature type="compositionally biased region" description="Polar residues" evidence="17">
    <location>
        <begin position="440"/>
        <end position="456"/>
    </location>
</feature>
<keyword evidence="5" id="KW-0479">Metal-binding</keyword>
<evidence type="ECO:0000256" key="11">
    <source>
        <dbReference type="ARBA" id="ARBA00023015"/>
    </source>
</evidence>
<dbReference type="Gene3D" id="3.30.60.60">
    <property type="entry name" value="N-acetyl transferase-like"/>
    <property type="match status" value="1"/>
</dbReference>
<comment type="similarity">
    <text evidence="2 16">Belongs to the MYST (SAS/MOZ) family.</text>
</comment>
<feature type="region of interest" description="Disordered" evidence="17">
    <location>
        <begin position="1105"/>
        <end position="1152"/>
    </location>
</feature>
<dbReference type="GO" id="GO:0004402">
    <property type="term" value="F:histone acetyltransferase activity"/>
    <property type="evidence" value="ECO:0007669"/>
    <property type="project" value="InterPro"/>
</dbReference>
<sequence>MPAKKSSVRTAQFTNEDAHGRRKGVWRESRERIFGFTDWLIRLASSQPRPQPRVCRKTADRPKGDTPKLLISCCECGSSGHPSCLKWGRNPTKVRKALSYDWRCIECKKCEICRDKGDDAQLMFCDRCDRGWHLYCLSPPLSKPPKGQWHCPTCETADRHQQWPTSTHATPAHFDRISQSSQITRVSSSGRQSKPSNPDRSIDSLFASQASLPQTTSAQLAASPNFAVTLRNGFLSAAGSLLNLAPGSPWSPRSSSQQGIVPSTSKDSSRKAAATSGSSARSNKRGRPRKSAGASRSNQRSGSTGADGHPSGGRSARLGDQDGSGSSDGEHASEHGIHDGDSSRGFVEDDDDDTAGDRDASKSSEEEDPFGGVLEASDALTLPYKPTPHDKERFQRAQKAAQEKLGGTLADPSATPGSRVIRRPGLTSVASSSSAAAASPRSQSLVPGTVSSTGLSAESPVGPSRISRTQLAPRQSPSDASTPSQVEITTAASSAETGTASPIKCIRFGEFDIDTWYQAPYPEEYSMVPDGRLWICEFCLKYMKSRFMAQRHRLKCKMRHPPGDEIYRDGNICVYEVDGRKNKIYCQNLCLLAKMFLDHKTLYYDVEPFLFYIVTEGDSSGDHFVGYFSKEKRSPMNYNVSCIMTLPVRQRRGWGNFLIDISFLLSKKEGRTGSPEKPLSDLGLLSYRNYWTLAVFYYLRIAPDEVTMDDISRATAMQLEDIFYVLAEKDMIVVYDGKNGNSRTPATSKYRAREGNGTTSAAGLALAGGGPASLEPQPRKRGRPPLQPRPAPAAELSSYKDRDKNAAASLPRDYRIHFDRDYVIAHLKNYESKGYLKVRADKLKWTPFLVSRSFLQPIASLSNGHGAGSSATQANGTPGPSGSGTFTPTEMTANLGYSVLNQVQKTPGRPEAGSTRASPAGAAARRNVGRADSMAASPAATGASSAAHVSRHNSPGQISIATPTPSPPKKRYRPAPPAGSALYAATLGNMASGDKASGLSDILAPNPPTASVLPSASSIGVADAEAASAWDEDMDADADGDYEADEHLQDPGAVIPKQEPMLTATTEMARLPIDPEHLRRVLAASSSASNGPTGHESRLAQLAMGLSSPWQARGSGAATPSQHDADFDLGDEDADGSDEDAPGSDDPALEHI</sequence>
<dbReference type="PANTHER" id="PTHR10615:SF161">
    <property type="entry name" value="HISTONE ACETYLTRANSFERASE KAT7"/>
    <property type="match status" value="1"/>
</dbReference>
<evidence type="ECO:0000256" key="17">
    <source>
        <dbReference type="SAM" id="MobiDB-lite"/>
    </source>
</evidence>
<keyword evidence="9" id="KW-0156">Chromatin regulator</keyword>
<keyword evidence="21" id="KW-1185">Reference proteome</keyword>